<evidence type="ECO:0000256" key="1">
    <source>
        <dbReference type="ARBA" id="ARBA00004196"/>
    </source>
</evidence>
<dbReference type="HOGENOM" id="CLU_017028_0_3_6"/>
<dbReference type="GO" id="GO:1904680">
    <property type="term" value="F:peptide transmembrane transporter activity"/>
    <property type="evidence" value="ECO:0007669"/>
    <property type="project" value="TreeGrafter"/>
</dbReference>
<keyword evidence="7" id="KW-1185">Reference proteome</keyword>
<organism evidence="6 7">
    <name type="scientific">Actinobacillus ureae ATCC 25976</name>
    <dbReference type="NCBI Taxonomy" id="887324"/>
    <lineage>
        <taxon>Bacteria</taxon>
        <taxon>Pseudomonadati</taxon>
        <taxon>Pseudomonadota</taxon>
        <taxon>Gammaproteobacteria</taxon>
        <taxon>Pasteurellales</taxon>
        <taxon>Pasteurellaceae</taxon>
        <taxon>Actinobacillus</taxon>
    </lineage>
</organism>
<dbReference type="PANTHER" id="PTHR30290:SF10">
    <property type="entry name" value="PERIPLASMIC OLIGOPEPTIDE-BINDING PROTEIN-RELATED"/>
    <property type="match status" value="1"/>
</dbReference>
<dbReference type="Proteomes" id="UP000005467">
    <property type="component" value="Unassembled WGS sequence"/>
</dbReference>
<dbReference type="InterPro" id="IPR000914">
    <property type="entry name" value="SBP_5_dom"/>
</dbReference>
<dbReference type="GO" id="GO:0043190">
    <property type="term" value="C:ATP-binding cassette (ABC) transporter complex"/>
    <property type="evidence" value="ECO:0007669"/>
    <property type="project" value="InterPro"/>
</dbReference>
<dbReference type="Gene3D" id="3.90.76.10">
    <property type="entry name" value="Dipeptide-binding Protein, Domain 1"/>
    <property type="match status" value="1"/>
</dbReference>
<dbReference type="GO" id="GO:0015833">
    <property type="term" value="P:peptide transport"/>
    <property type="evidence" value="ECO:0007669"/>
    <property type="project" value="TreeGrafter"/>
</dbReference>
<feature type="domain" description="Solute-binding protein family 5" evidence="5">
    <location>
        <begin position="92"/>
        <end position="477"/>
    </location>
</feature>
<dbReference type="Gene3D" id="3.10.105.10">
    <property type="entry name" value="Dipeptide-binding Protein, Domain 3"/>
    <property type="match status" value="1"/>
</dbReference>
<dbReference type="EMBL" id="AEVG01000122">
    <property type="protein sequence ID" value="EFX91141.1"/>
    <property type="molecule type" value="Genomic_DNA"/>
</dbReference>
<dbReference type="GO" id="GO:0030288">
    <property type="term" value="C:outer membrane-bounded periplasmic space"/>
    <property type="evidence" value="ECO:0007669"/>
    <property type="project" value="TreeGrafter"/>
</dbReference>
<comment type="similarity">
    <text evidence="2">Belongs to the bacterial solute-binding protein 5 family.</text>
</comment>
<protein>
    <submittedName>
        <fullName evidence="6">ABC transporter, substrate-binding protein, family 5</fullName>
    </submittedName>
</protein>
<comment type="caution">
    <text evidence="6">The sequence shown here is derived from an EMBL/GenBank/DDBJ whole genome shotgun (WGS) entry which is preliminary data.</text>
</comment>
<dbReference type="InterPro" id="IPR030678">
    <property type="entry name" value="Peptide/Ni-bd"/>
</dbReference>
<sequence>MSYIFIQTKEIIMQIKLTRSLVNIAIVLGLSSSAFAAKVPEGTVLAEKQEIIINNGSEPASFDPQRIEGVPESQVAYQLFEGLITKDEEGKLQAGVAESWQSSPDYKTWTFKLRQNAKWANGEPVTAHDFVYAWQRLANPLTASPYASYLTYLQVENAQEIIDGKKKPEELGVKAVDDYTLVLSLTNPVPYANELTTHASLLPVNKKVVEQFGDSWAKKANLVGNGAYKLVEHVINEKIVFERNSNYWNDKETVINKATYLAIPNATTDVARYKAGDLDVTNYTLPPEQFAKLKKDLPEEVFTARTLSTYLYEMNLNKKPFDDLRVRKALNLALDRTIITDKVLGQGQTPTYVFTPTYIHEGQKIQSPEYSQQTMTERNAQAIKLLEEAGFSKANPLKFSILYNTNDNHKKIAIAAASLWKANTKGLVQVELENQEWKTYLDTRREGKYDLARAGWSADYNQASTFVTYFLSDSSNNKTGYASKAYDEAVAESYKATDAEGRATAYAKAEKVLADDYAIVPIYNYVNPRLVKPYVKGYSGKDPQDDILLRNLYILKH</sequence>
<keyword evidence="4" id="KW-0732">Signal</keyword>
<dbReference type="Pfam" id="PF00496">
    <property type="entry name" value="SBP_bac_5"/>
    <property type="match status" value="1"/>
</dbReference>
<keyword evidence="3" id="KW-0813">Transport</keyword>
<evidence type="ECO:0000313" key="6">
    <source>
        <dbReference type="EMBL" id="EFX91141.1"/>
    </source>
</evidence>
<evidence type="ECO:0000259" key="5">
    <source>
        <dbReference type="Pfam" id="PF00496"/>
    </source>
</evidence>
<accession>E8KJ27</accession>
<dbReference type="PIRSF" id="PIRSF002741">
    <property type="entry name" value="MppA"/>
    <property type="match status" value="1"/>
</dbReference>
<name>E8KJ27_9PAST</name>
<dbReference type="CDD" id="cd08504">
    <property type="entry name" value="PBP2_OppA"/>
    <property type="match status" value="1"/>
</dbReference>
<evidence type="ECO:0000313" key="7">
    <source>
        <dbReference type="Proteomes" id="UP000005467"/>
    </source>
</evidence>
<evidence type="ECO:0000256" key="2">
    <source>
        <dbReference type="ARBA" id="ARBA00005695"/>
    </source>
</evidence>
<comment type="subcellular location">
    <subcellularLocation>
        <location evidence="1">Cell envelope</location>
    </subcellularLocation>
</comment>
<gene>
    <name evidence="6" type="ORF">HMPREF0027_1844</name>
</gene>
<dbReference type="PANTHER" id="PTHR30290">
    <property type="entry name" value="PERIPLASMIC BINDING COMPONENT OF ABC TRANSPORTER"/>
    <property type="match status" value="1"/>
</dbReference>
<dbReference type="FunFam" id="3.10.105.10:FF:000001">
    <property type="entry name" value="Oligopeptide ABC transporter, oligopeptide-binding protein"/>
    <property type="match status" value="1"/>
</dbReference>
<dbReference type="SUPFAM" id="SSF53850">
    <property type="entry name" value="Periplasmic binding protein-like II"/>
    <property type="match status" value="1"/>
</dbReference>
<evidence type="ECO:0000256" key="4">
    <source>
        <dbReference type="ARBA" id="ARBA00022729"/>
    </source>
</evidence>
<dbReference type="FunFam" id="3.90.76.10:FF:000001">
    <property type="entry name" value="Oligopeptide ABC transporter substrate-binding protein"/>
    <property type="match status" value="1"/>
</dbReference>
<dbReference type="AlphaFoldDB" id="E8KJ27"/>
<dbReference type="InterPro" id="IPR039424">
    <property type="entry name" value="SBP_5"/>
</dbReference>
<reference evidence="6 7" key="1">
    <citation type="submission" date="2011-01" db="EMBL/GenBank/DDBJ databases">
        <authorList>
            <person name="Muzny D."/>
            <person name="Qin X."/>
            <person name="Deng J."/>
            <person name="Jiang H."/>
            <person name="Liu Y."/>
            <person name="Qu J."/>
            <person name="Song X.-Z."/>
            <person name="Zhang L."/>
            <person name="Thornton R."/>
            <person name="Coyle M."/>
            <person name="Francisco L."/>
            <person name="Jackson L."/>
            <person name="Javaid M."/>
            <person name="Korchina V."/>
            <person name="Kovar C."/>
            <person name="Mata R."/>
            <person name="Mathew T."/>
            <person name="Ngo R."/>
            <person name="Nguyen L."/>
            <person name="Nguyen N."/>
            <person name="Okwuonu G."/>
            <person name="Ongeri F."/>
            <person name="Pham C."/>
            <person name="Simmons D."/>
            <person name="Wilczek-Boney K."/>
            <person name="Hale W."/>
            <person name="Jakkamsetti A."/>
            <person name="Pham P."/>
            <person name="Ruth R."/>
            <person name="San Lucas F."/>
            <person name="Warren J."/>
            <person name="Zhang J."/>
            <person name="Zhao Z."/>
            <person name="Zhou C."/>
            <person name="Zhu D."/>
            <person name="Lee S."/>
            <person name="Bess C."/>
            <person name="Blankenburg K."/>
            <person name="Forbes L."/>
            <person name="Fu Q."/>
            <person name="Gubbala S."/>
            <person name="Hirani K."/>
            <person name="Jayaseelan J.C."/>
            <person name="Lara F."/>
            <person name="Munidasa M."/>
            <person name="Palculict T."/>
            <person name="Patil S."/>
            <person name="Pu L.-L."/>
            <person name="Saada N."/>
            <person name="Tang L."/>
            <person name="Weissenberger G."/>
            <person name="Zhu Y."/>
            <person name="Hemphill L."/>
            <person name="Shang Y."/>
            <person name="Youmans B."/>
            <person name="Ayvaz T."/>
            <person name="Ross M."/>
            <person name="Santibanez J."/>
            <person name="Aqrawi P."/>
            <person name="Gross S."/>
            <person name="Joshi V."/>
            <person name="Fowler G."/>
            <person name="Nazareth L."/>
            <person name="Reid J."/>
            <person name="Worley K."/>
            <person name="Petrosino J."/>
            <person name="Highlander S."/>
            <person name="Gibbs R."/>
        </authorList>
    </citation>
    <scope>NUCLEOTIDE SEQUENCE [LARGE SCALE GENOMIC DNA]</scope>
    <source>
        <strain evidence="6 7">ATCC 25976</strain>
    </source>
</reference>
<evidence type="ECO:0000256" key="3">
    <source>
        <dbReference type="ARBA" id="ARBA00022448"/>
    </source>
</evidence>
<dbReference type="Gene3D" id="3.40.190.10">
    <property type="entry name" value="Periplasmic binding protein-like II"/>
    <property type="match status" value="1"/>
</dbReference>
<proteinExistence type="inferred from homology"/>